<name>A0ABV2BR33_9GAMM</name>
<reference evidence="1 2" key="1">
    <citation type="submission" date="2024-06" db="EMBL/GenBank/DDBJ databases">
        <authorList>
            <person name="Li F."/>
        </authorList>
    </citation>
    <scope>NUCLEOTIDE SEQUENCE [LARGE SCALE GENOMIC DNA]</scope>
    <source>
        <strain evidence="1 2">GXAS 311</strain>
    </source>
</reference>
<dbReference type="EMBL" id="JBEVCJ010000003">
    <property type="protein sequence ID" value="MET1254198.1"/>
    <property type="molecule type" value="Genomic_DNA"/>
</dbReference>
<gene>
    <name evidence="1" type="ORF">ABVT43_03560</name>
</gene>
<protein>
    <submittedName>
        <fullName evidence="1">Uncharacterized protein</fullName>
    </submittedName>
</protein>
<proteinExistence type="predicted"/>
<keyword evidence="2" id="KW-1185">Reference proteome</keyword>
<comment type="caution">
    <text evidence="1">The sequence shown here is derived from an EMBL/GenBank/DDBJ whole genome shotgun (WGS) entry which is preliminary data.</text>
</comment>
<evidence type="ECO:0000313" key="1">
    <source>
        <dbReference type="EMBL" id="MET1254198.1"/>
    </source>
</evidence>
<organism evidence="1 2">
    <name type="scientific">Aliikangiella maris</name>
    <dbReference type="NCBI Taxonomy" id="3162458"/>
    <lineage>
        <taxon>Bacteria</taxon>
        <taxon>Pseudomonadati</taxon>
        <taxon>Pseudomonadota</taxon>
        <taxon>Gammaproteobacteria</taxon>
        <taxon>Oceanospirillales</taxon>
        <taxon>Pleioneaceae</taxon>
        <taxon>Aliikangiella</taxon>
    </lineage>
</organism>
<accession>A0ABV2BR33</accession>
<sequence>MNYEKKMEILLNKKSQSLDFLVFAKKIDKRIADLELWIRCLKLKITEDDLFKAIEDGKPRETMIALDIDDEQYFTLKRIAIKRRIDNENNSSF</sequence>
<dbReference type="RefSeq" id="WP_353873754.1">
    <property type="nucleotide sequence ID" value="NZ_JBEVCJ010000003.1"/>
</dbReference>
<dbReference type="Proteomes" id="UP001548189">
    <property type="component" value="Unassembled WGS sequence"/>
</dbReference>
<evidence type="ECO:0000313" key="2">
    <source>
        <dbReference type="Proteomes" id="UP001548189"/>
    </source>
</evidence>